<organism evidence="6 7">
    <name type="scientific">Paramecium primaurelia</name>
    <dbReference type="NCBI Taxonomy" id="5886"/>
    <lineage>
        <taxon>Eukaryota</taxon>
        <taxon>Sar</taxon>
        <taxon>Alveolata</taxon>
        <taxon>Ciliophora</taxon>
        <taxon>Intramacronucleata</taxon>
        <taxon>Oligohymenophorea</taxon>
        <taxon>Peniculida</taxon>
        <taxon>Parameciidae</taxon>
        <taxon>Paramecium</taxon>
    </lineage>
</organism>
<proteinExistence type="predicted"/>
<name>A0A8S1K0J6_PARPR</name>
<dbReference type="InterPro" id="IPR001697">
    <property type="entry name" value="Pyr_Knase"/>
</dbReference>
<keyword evidence="3" id="KW-0479">Metal-binding</keyword>
<dbReference type="FunFam" id="3.40.1380.20:FF:000044">
    <property type="entry name" value="Pyruvate kinase"/>
    <property type="match status" value="1"/>
</dbReference>
<dbReference type="GO" id="GO:0000287">
    <property type="term" value="F:magnesium ion binding"/>
    <property type="evidence" value="ECO:0007669"/>
    <property type="project" value="InterPro"/>
</dbReference>
<gene>
    <name evidence="6" type="ORF">PPRIM_AZ9-3.1.T0120320</name>
</gene>
<dbReference type="InterPro" id="IPR015793">
    <property type="entry name" value="Pyrv_Knase_brl"/>
</dbReference>
<feature type="domain" description="Pyruvate kinase barrel" evidence="4">
    <location>
        <begin position="5"/>
        <end position="351"/>
    </location>
</feature>
<evidence type="ECO:0008006" key="8">
    <source>
        <dbReference type="Google" id="ProtNLM"/>
    </source>
</evidence>
<dbReference type="EMBL" id="CAJJDM010000009">
    <property type="protein sequence ID" value="CAD8048100.1"/>
    <property type="molecule type" value="Genomic_DNA"/>
</dbReference>
<keyword evidence="2" id="KW-0808">Transferase</keyword>
<dbReference type="Pfam" id="PF00224">
    <property type="entry name" value="PK"/>
    <property type="match status" value="1"/>
</dbReference>
<dbReference type="OMA" id="MEFIVIS"/>
<dbReference type="GO" id="GO:0030955">
    <property type="term" value="F:potassium ion binding"/>
    <property type="evidence" value="ECO:0007669"/>
    <property type="project" value="InterPro"/>
</dbReference>
<protein>
    <recommendedName>
        <fullName evidence="8">Pyruvate kinase</fullName>
    </recommendedName>
</protein>
<dbReference type="GO" id="GO:0004743">
    <property type="term" value="F:pyruvate kinase activity"/>
    <property type="evidence" value="ECO:0007669"/>
    <property type="project" value="InterPro"/>
</dbReference>
<reference evidence="6" key="1">
    <citation type="submission" date="2021-01" db="EMBL/GenBank/DDBJ databases">
        <authorList>
            <consortium name="Genoscope - CEA"/>
            <person name="William W."/>
        </authorList>
    </citation>
    <scope>NUCLEOTIDE SEQUENCE</scope>
</reference>
<comment type="caution">
    <text evidence="6">The sequence shown here is derived from an EMBL/GenBank/DDBJ whole genome shotgun (WGS) entry which is preliminary data.</text>
</comment>
<evidence type="ECO:0000256" key="3">
    <source>
        <dbReference type="ARBA" id="ARBA00022723"/>
    </source>
</evidence>
<evidence type="ECO:0000256" key="2">
    <source>
        <dbReference type="ARBA" id="ARBA00022679"/>
    </source>
</evidence>
<evidence type="ECO:0000259" key="5">
    <source>
        <dbReference type="Pfam" id="PF02887"/>
    </source>
</evidence>
<evidence type="ECO:0000313" key="6">
    <source>
        <dbReference type="EMBL" id="CAD8048100.1"/>
    </source>
</evidence>
<accession>A0A8S1K0J6</accession>
<dbReference type="Pfam" id="PF02887">
    <property type="entry name" value="PK_C"/>
    <property type="match status" value="1"/>
</dbReference>
<feature type="domain" description="Pyruvate kinase C-terminal" evidence="5">
    <location>
        <begin position="395"/>
        <end position="506"/>
    </location>
</feature>
<dbReference type="Proteomes" id="UP000688137">
    <property type="component" value="Unassembled WGS sequence"/>
</dbReference>
<dbReference type="PANTHER" id="PTHR11817">
    <property type="entry name" value="PYRUVATE KINASE"/>
    <property type="match status" value="1"/>
</dbReference>
<evidence type="ECO:0000313" key="7">
    <source>
        <dbReference type="Proteomes" id="UP000688137"/>
    </source>
</evidence>
<keyword evidence="7" id="KW-1185">Reference proteome</keyword>
<comment type="cofactor">
    <cofactor evidence="1">
        <name>K(+)</name>
        <dbReference type="ChEBI" id="CHEBI:29103"/>
    </cofactor>
</comment>
<dbReference type="InterPro" id="IPR015795">
    <property type="entry name" value="Pyrv_Knase_C"/>
</dbReference>
<sequence length="509" mass="58490">MQEPKRTRIICSVSENCSNYDLLRSMVEAGCNGFTINMAYIKNKESLQILNQNRCQLEAEFKTKIPLNLILRGQVIRVGQLQDPETLIEEGNIVYLTSDQHKVGNNQFIPIDSNEFLEKLNINDKLAIDYGHIILEMIDIQMFDQVYEKIGIDQICLLSGVKIYICRCCKTGTLKSFKPISLFIENKEQKEVEQQEQLSLTEQDILDIDFACECSFDSITFSKVNTALDIIKVKERLEKNYPHMQIFARIAEKLKDEQLEEIINLSDGCIIARSHISMTQPVEDVVKYQTQIISFCRQLFKPVFVSTYILESMSVQLKPSFADMGDISNIVKQYIDGILLSGETSFGKFPVLIIQTLNNICRKIERKLLQEHFDLPQQRDQYQVNFTGQPIATVIAKSCVEMAYILQAKAILMLTRRIQTTLKLSKLRASCKIISISDNQQICRCLNYINNVQSELVNGFANQEEIIQECISRLIEKNLLQPKDQIVVITGMVVQNKDWHINQMKVLEI</sequence>
<evidence type="ECO:0000259" key="4">
    <source>
        <dbReference type="Pfam" id="PF00224"/>
    </source>
</evidence>
<evidence type="ECO:0000256" key="1">
    <source>
        <dbReference type="ARBA" id="ARBA00001958"/>
    </source>
</evidence>
<dbReference type="AlphaFoldDB" id="A0A8S1K0J6"/>